<evidence type="ECO:0000313" key="1">
    <source>
        <dbReference type="EMBL" id="KAI4308107.1"/>
    </source>
</evidence>
<comment type="caution">
    <text evidence="1">The sequence shown here is derived from an EMBL/GenBank/DDBJ whole genome shotgun (WGS) entry which is preliminary data.</text>
</comment>
<protein>
    <submittedName>
        <fullName evidence="1">Uncharacterized protein</fullName>
    </submittedName>
</protein>
<reference evidence="1 2" key="1">
    <citation type="journal article" date="2022" name="DNA Res.">
        <title>Chromosomal-level genome assembly of the orchid tree Bauhinia variegata (Leguminosae; Cercidoideae) supports the allotetraploid origin hypothesis of Bauhinia.</title>
        <authorList>
            <person name="Zhong Y."/>
            <person name="Chen Y."/>
            <person name="Zheng D."/>
            <person name="Pang J."/>
            <person name="Liu Y."/>
            <person name="Luo S."/>
            <person name="Meng S."/>
            <person name="Qian L."/>
            <person name="Wei D."/>
            <person name="Dai S."/>
            <person name="Zhou R."/>
        </authorList>
    </citation>
    <scope>NUCLEOTIDE SEQUENCE [LARGE SCALE GENOMIC DNA]</scope>
    <source>
        <strain evidence="1">BV-YZ2020</strain>
    </source>
</reference>
<accession>A0ACB9LF39</accession>
<name>A0ACB9LF39_BAUVA</name>
<organism evidence="1 2">
    <name type="scientific">Bauhinia variegata</name>
    <name type="common">Purple orchid tree</name>
    <name type="synonym">Phanera variegata</name>
    <dbReference type="NCBI Taxonomy" id="167791"/>
    <lineage>
        <taxon>Eukaryota</taxon>
        <taxon>Viridiplantae</taxon>
        <taxon>Streptophyta</taxon>
        <taxon>Embryophyta</taxon>
        <taxon>Tracheophyta</taxon>
        <taxon>Spermatophyta</taxon>
        <taxon>Magnoliopsida</taxon>
        <taxon>eudicotyledons</taxon>
        <taxon>Gunneridae</taxon>
        <taxon>Pentapetalae</taxon>
        <taxon>rosids</taxon>
        <taxon>fabids</taxon>
        <taxon>Fabales</taxon>
        <taxon>Fabaceae</taxon>
        <taxon>Cercidoideae</taxon>
        <taxon>Cercideae</taxon>
        <taxon>Bauhiniinae</taxon>
        <taxon>Bauhinia</taxon>
    </lineage>
</organism>
<proteinExistence type="predicted"/>
<dbReference type="EMBL" id="CM039437">
    <property type="protein sequence ID" value="KAI4308107.1"/>
    <property type="molecule type" value="Genomic_DNA"/>
</dbReference>
<dbReference type="Proteomes" id="UP000828941">
    <property type="component" value="Chromosome 12"/>
</dbReference>
<gene>
    <name evidence="1" type="ORF">L6164_031214</name>
</gene>
<keyword evidence="2" id="KW-1185">Reference proteome</keyword>
<sequence>MGKKVSQATLKISKNYENKHQFNSLIKVLRPKVYITDSSSFKKLVQELTGNGSSTPLSPPPLEPKLTEAQDQRCKHETAFETLVDHRDLESFEASVFTGATTNSEDLSFPGEEFDAIYKHLCMDDELLEDCTASQSLVDDLFAYQNLESLLLFDAEANDQFPNCFSHIQQEEVSIYDYEVSGLMI</sequence>
<evidence type="ECO:0000313" key="2">
    <source>
        <dbReference type="Proteomes" id="UP000828941"/>
    </source>
</evidence>